<evidence type="ECO:0000313" key="2">
    <source>
        <dbReference type="Proteomes" id="UP001333110"/>
    </source>
</evidence>
<dbReference type="EMBL" id="JAUNZN010000002">
    <property type="protein sequence ID" value="KAK4827409.1"/>
    <property type="molecule type" value="Genomic_DNA"/>
</dbReference>
<comment type="caution">
    <text evidence="1">The sequence shown here is derived from an EMBL/GenBank/DDBJ whole genome shotgun (WGS) entry which is preliminary data.</text>
</comment>
<evidence type="ECO:0000313" key="1">
    <source>
        <dbReference type="EMBL" id="KAK4827409.1"/>
    </source>
</evidence>
<protein>
    <submittedName>
        <fullName evidence="1">Uncharacterized protein</fullName>
    </submittedName>
</protein>
<organism evidence="1 2">
    <name type="scientific">Mycteria americana</name>
    <name type="common">Wood stork</name>
    <dbReference type="NCBI Taxonomy" id="33587"/>
    <lineage>
        <taxon>Eukaryota</taxon>
        <taxon>Metazoa</taxon>
        <taxon>Chordata</taxon>
        <taxon>Craniata</taxon>
        <taxon>Vertebrata</taxon>
        <taxon>Euteleostomi</taxon>
        <taxon>Archelosauria</taxon>
        <taxon>Archosauria</taxon>
        <taxon>Dinosauria</taxon>
        <taxon>Saurischia</taxon>
        <taxon>Theropoda</taxon>
        <taxon>Coelurosauria</taxon>
        <taxon>Aves</taxon>
        <taxon>Neognathae</taxon>
        <taxon>Neoaves</taxon>
        <taxon>Aequornithes</taxon>
        <taxon>Ciconiiformes</taxon>
        <taxon>Ciconiidae</taxon>
        <taxon>Mycteria</taxon>
    </lineage>
</organism>
<name>A0AAN7NN42_MYCAM</name>
<accession>A0AAN7NN42</accession>
<proteinExistence type="predicted"/>
<reference evidence="1 2" key="1">
    <citation type="journal article" date="2023" name="J. Hered.">
        <title>Chromosome-level genome of the wood stork (Mycteria americana) provides insight into avian chromosome evolution.</title>
        <authorList>
            <person name="Flamio R. Jr."/>
            <person name="Ramstad K.M."/>
        </authorList>
    </citation>
    <scope>NUCLEOTIDE SEQUENCE [LARGE SCALE GENOMIC DNA]</scope>
    <source>
        <strain evidence="1">JAX WOST 10</strain>
    </source>
</reference>
<keyword evidence="2" id="KW-1185">Reference proteome</keyword>
<gene>
    <name evidence="1" type="ORF">QYF61_017839</name>
</gene>
<dbReference type="Proteomes" id="UP001333110">
    <property type="component" value="Unassembled WGS sequence"/>
</dbReference>
<sequence>MSSQLLQENAVANHPGECVSYHWIPGEEISAFLSTSPPQEAVESNEGTLLTHIEPAVNQHPQVPFCRAALQPLLSQSVLVPRMTLSQVQNLAFGLVKFHPINDFPIPLQGILSLKGVISTSQFGISKLANGAFNSCIQFVDKYIEQNWP</sequence>
<dbReference type="AlphaFoldDB" id="A0AAN7NN42"/>